<dbReference type="InterPro" id="IPR010971">
    <property type="entry name" value="UbiH/COQ6"/>
</dbReference>
<evidence type="ECO:0000256" key="4">
    <source>
        <dbReference type="ARBA" id="ARBA00022630"/>
    </source>
</evidence>
<sequence length="425" mass="47140">MQSNLQVEISDAEKTNIINTVWDVVVVGGGMVGAAAALGLAQADFKVLLLEKTPPQLQWSNTHPYETRVSALTRASENILRNLGAWSGVVSRRGHAFKAMHIWDEASSGEVHFSAADIHEPNLGFVVENSVIQAAIWDQIVLSDKITTLFDRTVGELSLEEDFAKLELEGLGHVQTRLIVGADGAQSFIRNKAHIGLETHDYGQCAVVGCVQTELPNEDTCWQRYQKDGPFAFLAMDEQMSSIAWYLPLEKMEWALSLDDASFAKQIEIASEGRLGKILKIAEKAAFPLTRRHAEAYVKPHLVLVGDAAHTIHPQAGQGVNLGLLDVAALIETLSNAKLENAHKDWSRFAVLRRYERWRRGDNAIVQRSMEGFDWMFKQDTQLKNSVRSVILPLANRLAPAKNWLMLQALKGREATPLLAKGLVH</sequence>
<keyword evidence="5" id="KW-0274">FAD</keyword>
<dbReference type="KEGG" id="tzo:THMIRHAT_11760"/>
<organism evidence="9 10">
    <name type="scientific">Thiosulfativibrio zosterae</name>
    <dbReference type="NCBI Taxonomy" id="2675053"/>
    <lineage>
        <taxon>Bacteria</taxon>
        <taxon>Pseudomonadati</taxon>
        <taxon>Pseudomonadota</taxon>
        <taxon>Gammaproteobacteria</taxon>
        <taxon>Thiotrichales</taxon>
        <taxon>Piscirickettsiaceae</taxon>
        <taxon>Thiosulfativibrio</taxon>
    </lineage>
</organism>
<dbReference type="GO" id="GO:0006744">
    <property type="term" value="P:ubiquinone biosynthetic process"/>
    <property type="evidence" value="ECO:0007669"/>
    <property type="project" value="UniProtKB-UniPathway"/>
</dbReference>
<evidence type="ECO:0000256" key="7">
    <source>
        <dbReference type="ARBA" id="ARBA00023033"/>
    </source>
</evidence>
<dbReference type="PRINTS" id="PR00420">
    <property type="entry name" value="RNGMNOXGNASE"/>
</dbReference>
<evidence type="ECO:0000256" key="3">
    <source>
        <dbReference type="ARBA" id="ARBA00005349"/>
    </source>
</evidence>
<keyword evidence="10" id="KW-1185">Reference proteome</keyword>
<dbReference type="GO" id="GO:0016705">
    <property type="term" value="F:oxidoreductase activity, acting on paired donors, with incorporation or reduction of molecular oxygen"/>
    <property type="evidence" value="ECO:0007669"/>
    <property type="project" value="InterPro"/>
</dbReference>
<dbReference type="EMBL" id="AP021888">
    <property type="protein sequence ID" value="BBP43430.1"/>
    <property type="molecule type" value="Genomic_DNA"/>
</dbReference>
<dbReference type="InterPro" id="IPR002938">
    <property type="entry name" value="FAD-bd"/>
</dbReference>
<dbReference type="GO" id="GO:0071949">
    <property type="term" value="F:FAD binding"/>
    <property type="evidence" value="ECO:0007669"/>
    <property type="project" value="InterPro"/>
</dbReference>
<evidence type="ECO:0000313" key="9">
    <source>
        <dbReference type="EMBL" id="BBP43430.1"/>
    </source>
</evidence>
<dbReference type="RefSeq" id="WP_173291233.1">
    <property type="nucleotide sequence ID" value="NZ_AP021888.1"/>
</dbReference>
<accession>A0A6F8PN62</accession>
<dbReference type="PANTHER" id="PTHR43876">
    <property type="entry name" value="UBIQUINONE BIOSYNTHESIS MONOOXYGENASE COQ6, MITOCHONDRIAL"/>
    <property type="match status" value="1"/>
</dbReference>
<comment type="cofactor">
    <cofactor evidence="1">
        <name>FAD</name>
        <dbReference type="ChEBI" id="CHEBI:57692"/>
    </cofactor>
</comment>
<evidence type="ECO:0000313" key="10">
    <source>
        <dbReference type="Proteomes" id="UP000501466"/>
    </source>
</evidence>
<protein>
    <submittedName>
        <fullName evidence="9">2-octaprenyl-6-methoxyphenol hydroxylase</fullName>
    </submittedName>
</protein>
<dbReference type="InterPro" id="IPR051205">
    <property type="entry name" value="UbiH/COQ6_monooxygenase"/>
</dbReference>
<dbReference type="UniPathway" id="UPA00232"/>
<dbReference type="Proteomes" id="UP000501466">
    <property type="component" value="Chromosome"/>
</dbReference>
<reference evidence="10" key="1">
    <citation type="submission" date="2019-11" db="EMBL/GenBank/DDBJ databases">
        <title>Isolation and characterization of two novel species in the genus Thiomicrorhabdus.</title>
        <authorList>
            <person name="Mochizuki J."/>
            <person name="Kojima H."/>
            <person name="Fukui M."/>
        </authorList>
    </citation>
    <scope>NUCLEOTIDE SEQUENCE [LARGE SCALE GENOMIC DNA]</scope>
    <source>
        <strain evidence="10">AkT22</strain>
    </source>
</reference>
<dbReference type="GO" id="GO:0004497">
    <property type="term" value="F:monooxygenase activity"/>
    <property type="evidence" value="ECO:0007669"/>
    <property type="project" value="UniProtKB-KW"/>
</dbReference>
<keyword evidence="6" id="KW-0560">Oxidoreductase</keyword>
<comment type="similarity">
    <text evidence="3">Belongs to the UbiH/COQ6 family.</text>
</comment>
<evidence type="ECO:0000256" key="5">
    <source>
        <dbReference type="ARBA" id="ARBA00022827"/>
    </source>
</evidence>
<evidence type="ECO:0000259" key="8">
    <source>
        <dbReference type="Pfam" id="PF01494"/>
    </source>
</evidence>
<dbReference type="AlphaFoldDB" id="A0A6F8PN62"/>
<evidence type="ECO:0000256" key="6">
    <source>
        <dbReference type="ARBA" id="ARBA00023002"/>
    </source>
</evidence>
<gene>
    <name evidence="9" type="ORF">THMIRHAT_11760</name>
</gene>
<proteinExistence type="inferred from homology"/>
<feature type="domain" description="FAD-binding" evidence="8">
    <location>
        <begin position="23"/>
        <end position="343"/>
    </location>
</feature>
<dbReference type="Gene3D" id="3.50.50.60">
    <property type="entry name" value="FAD/NAD(P)-binding domain"/>
    <property type="match status" value="2"/>
</dbReference>
<comment type="pathway">
    <text evidence="2">Cofactor biosynthesis; ubiquinone biosynthesis.</text>
</comment>
<dbReference type="SUPFAM" id="SSF51905">
    <property type="entry name" value="FAD/NAD(P)-binding domain"/>
    <property type="match status" value="1"/>
</dbReference>
<keyword evidence="4" id="KW-0285">Flavoprotein</keyword>
<dbReference type="InterPro" id="IPR036188">
    <property type="entry name" value="FAD/NAD-bd_sf"/>
</dbReference>
<name>A0A6F8PN62_9GAMM</name>
<keyword evidence="7" id="KW-0503">Monooxygenase</keyword>
<evidence type="ECO:0000256" key="1">
    <source>
        <dbReference type="ARBA" id="ARBA00001974"/>
    </source>
</evidence>
<dbReference type="PANTHER" id="PTHR43876:SF7">
    <property type="entry name" value="UBIQUINONE BIOSYNTHESIS MONOOXYGENASE COQ6, MITOCHONDRIAL"/>
    <property type="match status" value="1"/>
</dbReference>
<dbReference type="NCBIfam" id="TIGR01988">
    <property type="entry name" value="Ubi-OHases"/>
    <property type="match status" value="1"/>
</dbReference>
<dbReference type="Pfam" id="PF01494">
    <property type="entry name" value="FAD_binding_3"/>
    <property type="match status" value="1"/>
</dbReference>
<evidence type="ECO:0000256" key="2">
    <source>
        <dbReference type="ARBA" id="ARBA00004749"/>
    </source>
</evidence>